<comment type="caution">
    <text evidence="2">The sequence shown here is derived from an EMBL/GenBank/DDBJ whole genome shotgun (WGS) entry which is preliminary data.</text>
</comment>
<gene>
    <name evidence="2" type="ORF">OS493_008661</name>
</gene>
<name>A0A9W9ZS77_9CNID</name>
<sequence>MTLNVLVVFLALVSTTKATDNAMITSLLQAYSTDGAAQSAQSYFSSHGKAMFEQASMLDSMALAKVGKGLEASDQLASLAMQSILADLPLEYQAAGGLLKLMQSDRSLFKDTIAAVQKNLNTVSQGIQQKLTEFQNSNTKTDEDKQRVQEEINTSVSAQAEDVSNLSRQRIFNAWKADLKRLERLAKASKPSPKEVRVWHVYGKVKFLCEEVKIPAHMEGRTHVGHSRYRCQWNGPVRCN</sequence>
<organism evidence="2 3">
    <name type="scientific">Desmophyllum pertusum</name>
    <dbReference type="NCBI Taxonomy" id="174260"/>
    <lineage>
        <taxon>Eukaryota</taxon>
        <taxon>Metazoa</taxon>
        <taxon>Cnidaria</taxon>
        <taxon>Anthozoa</taxon>
        <taxon>Hexacorallia</taxon>
        <taxon>Scleractinia</taxon>
        <taxon>Caryophylliina</taxon>
        <taxon>Caryophylliidae</taxon>
        <taxon>Desmophyllum</taxon>
    </lineage>
</organism>
<accession>A0A9W9ZS77</accession>
<dbReference type="Proteomes" id="UP001163046">
    <property type="component" value="Unassembled WGS sequence"/>
</dbReference>
<dbReference type="EMBL" id="MU825876">
    <property type="protein sequence ID" value="KAJ7386525.1"/>
    <property type="molecule type" value="Genomic_DNA"/>
</dbReference>
<dbReference type="AlphaFoldDB" id="A0A9W9ZS77"/>
<protein>
    <submittedName>
        <fullName evidence="2">Uncharacterized protein</fullName>
    </submittedName>
</protein>
<dbReference type="OrthoDB" id="5989710at2759"/>
<feature type="chain" id="PRO_5040992354" evidence="1">
    <location>
        <begin position="19"/>
        <end position="240"/>
    </location>
</feature>
<keyword evidence="1" id="KW-0732">Signal</keyword>
<keyword evidence="3" id="KW-1185">Reference proteome</keyword>
<feature type="signal peptide" evidence="1">
    <location>
        <begin position="1"/>
        <end position="18"/>
    </location>
</feature>
<proteinExistence type="predicted"/>
<evidence type="ECO:0000256" key="1">
    <source>
        <dbReference type="SAM" id="SignalP"/>
    </source>
</evidence>
<evidence type="ECO:0000313" key="2">
    <source>
        <dbReference type="EMBL" id="KAJ7386525.1"/>
    </source>
</evidence>
<reference evidence="2" key="1">
    <citation type="submission" date="2023-01" db="EMBL/GenBank/DDBJ databases">
        <title>Genome assembly of the deep-sea coral Lophelia pertusa.</title>
        <authorList>
            <person name="Herrera S."/>
            <person name="Cordes E."/>
        </authorList>
    </citation>
    <scope>NUCLEOTIDE SEQUENCE</scope>
    <source>
        <strain evidence="2">USNM1676648</strain>
        <tissue evidence="2">Polyp</tissue>
    </source>
</reference>
<evidence type="ECO:0000313" key="3">
    <source>
        <dbReference type="Proteomes" id="UP001163046"/>
    </source>
</evidence>